<evidence type="ECO:0000256" key="6">
    <source>
        <dbReference type="ARBA" id="ARBA00022989"/>
    </source>
</evidence>
<evidence type="ECO:0000256" key="5">
    <source>
        <dbReference type="ARBA" id="ARBA00022692"/>
    </source>
</evidence>
<evidence type="ECO:0000256" key="3">
    <source>
        <dbReference type="ARBA" id="ARBA00022448"/>
    </source>
</evidence>
<dbReference type="GO" id="GO:0005886">
    <property type="term" value="C:plasma membrane"/>
    <property type="evidence" value="ECO:0007669"/>
    <property type="project" value="UniProtKB-SubCell"/>
</dbReference>
<dbReference type="PANTHER" id="PTHR36838:SF1">
    <property type="entry name" value="SLR1864 PROTEIN"/>
    <property type="match status" value="1"/>
</dbReference>
<evidence type="ECO:0000313" key="9">
    <source>
        <dbReference type="EMBL" id="VYT17360.1"/>
    </source>
</evidence>
<feature type="transmembrane region" description="Helical" evidence="8">
    <location>
        <begin position="127"/>
        <end position="148"/>
    </location>
</feature>
<dbReference type="EMBL" id="CACRSQ010000006">
    <property type="protein sequence ID" value="VYT17360.1"/>
    <property type="molecule type" value="Genomic_DNA"/>
</dbReference>
<dbReference type="RefSeq" id="WP_009288743.1">
    <property type="nucleotide sequence ID" value="NZ_BAABRZ010000004.1"/>
</dbReference>
<keyword evidence="5 8" id="KW-0812">Transmembrane</keyword>
<organism evidence="9">
    <name type="scientific">Anaerostipes caccae</name>
    <dbReference type="NCBI Taxonomy" id="105841"/>
    <lineage>
        <taxon>Bacteria</taxon>
        <taxon>Bacillati</taxon>
        <taxon>Bacillota</taxon>
        <taxon>Clostridia</taxon>
        <taxon>Lachnospirales</taxon>
        <taxon>Lachnospiraceae</taxon>
        <taxon>Anaerostipes</taxon>
    </lineage>
</organism>
<comment type="subcellular location">
    <subcellularLocation>
        <location evidence="1">Cell membrane</location>
        <topology evidence="1">Multi-pass membrane protein</topology>
    </subcellularLocation>
</comment>
<dbReference type="AlphaFoldDB" id="A0A6N2UHZ3"/>
<dbReference type="GeneID" id="69470452"/>
<evidence type="ECO:0000256" key="2">
    <source>
        <dbReference type="ARBA" id="ARBA00010145"/>
    </source>
</evidence>
<accession>A0A6N2UHZ3</accession>
<keyword evidence="7 8" id="KW-0472">Membrane</keyword>
<evidence type="ECO:0000256" key="4">
    <source>
        <dbReference type="ARBA" id="ARBA00022475"/>
    </source>
</evidence>
<feature type="transmembrane region" description="Helical" evidence="8">
    <location>
        <begin position="160"/>
        <end position="179"/>
    </location>
</feature>
<dbReference type="InterPro" id="IPR038770">
    <property type="entry name" value="Na+/solute_symporter_sf"/>
</dbReference>
<evidence type="ECO:0000256" key="7">
    <source>
        <dbReference type="ARBA" id="ARBA00023136"/>
    </source>
</evidence>
<reference evidence="9" key="1">
    <citation type="submission" date="2019-11" db="EMBL/GenBank/DDBJ databases">
        <authorList>
            <person name="Feng L."/>
        </authorList>
    </citation>
    <scope>NUCLEOTIDE SEQUENCE</scope>
    <source>
        <strain evidence="9">AcaccaeLFYP115</strain>
    </source>
</reference>
<feature type="transmembrane region" description="Helical" evidence="8">
    <location>
        <begin position="6"/>
        <end position="25"/>
    </location>
</feature>
<sequence>MNIVSIVFGQIVMMFCMMAVGAAAYKAGLITERGSTDLSNITLYLVIPFVVLTSFQIEFDADIFHGILVTFILGIAVHAAAIVLSFLLIRGKDNDRTVLERFSIVYPNCGFMGIPLAQAVLGPKGVIYITAFIAAQNLFIWSHGAASMQGTFNRGSVKEIFKAPVMIATFAGLFCYLFQIKFPVLIYNPLKAIADMNTPLAMIISGTAIAQTNLLKTLTRPRIYVMTALRLLLMPMVMFLILLVVPVSKDLKILSLLASSASTAAITTMFAVKFKKDVGYAAELFAVSTIAAVATLPLMISLGEKFFL</sequence>
<name>A0A6N2UHZ3_9FIRM</name>
<keyword evidence="6 8" id="KW-1133">Transmembrane helix</keyword>
<protein>
    <submittedName>
        <fullName evidence="9">Membrane transport protein</fullName>
    </submittedName>
</protein>
<evidence type="ECO:0000256" key="8">
    <source>
        <dbReference type="SAM" id="Phobius"/>
    </source>
</evidence>
<feature type="transmembrane region" description="Helical" evidence="8">
    <location>
        <begin position="37"/>
        <end position="57"/>
    </location>
</feature>
<dbReference type="Pfam" id="PF03547">
    <property type="entry name" value="Mem_trans"/>
    <property type="match status" value="1"/>
</dbReference>
<feature type="transmembrane region" description="Helical" evidence="8">
    <location>
        <begin position="284"/>
        <end position="303"/>
    </location>
</feature>
<dbReference type="GO" id="GO:0055085">
    <property type="term" value="P:transmembrane transport"/>
    <property type="evidence" value="ECO:0007669"/>
    <property type="project" value="InterPro"/>
</dbReference>
<dbReference type="InterPro" id="IPR004776">
    <property type="entry name" value="Mem_transp_PIN-like"/>
</dbReference>
<feature type="transmembrane region" description="Helical" evidence="8">
    <location>
        <begin position="253"/>
        <end position="272"/>
    </location>
</feature>
<keyword evidence="3" id="KW-0813">Transport</keyword>
<keyword evidence="4" id="KW-1003">Cell membrane</keyword>
<dbReference type="Gene3D" id="1.20.1530.20">
    <property type="match status" value="1"/>
</dbReference>
<comment type="similarity">
    <text evidence="2">Belongs to the auxin efflux carrier (TC 2.A.69) family.</text>
</comment>
<proteinExistence type="inferred from homology"/>
<dbReference type="PANTHER" id="PTHR36838">
    <property type="entry name" value="AUXIN EFFLUX CARRIER FAMILY PROTEIN"/>
    <property type="match status" value="1"/>
</dbReference>
<feature type="transmembrane region" description="Helical" evidence="8">
    <location>
        <begin position="101"/>
        <end position="121"/>
    </location>
</feature>
<feature type="transmembrane region" description="Helical" evidence="8">
    <location>
        <begin position="63"/>
        <end position="89"/>
    </location>
</feature>
<evidence type="ECO:0000256" key="1">
    <source>
        <dbReference type="ARBA" id="ARBA00004651"/>
    </source>
</evidence>
<feature type="transmembrane region" description="Helical" evidence="8">
    <location>
        <begin position="199"/>
        <end position="215"/>
    </location>
</feature>
<feature type="transmembrane region" description="Helical" evidence="8">
    <location>
        <begin position="227"/>
        <end position="247"/>
    </location>
</feature>
<gene>
    <name evidence="9" type="ORF">ACLFYP115_01894</name>
</gene>